<keyword evidence="2 4" id="KW-0697">Rotamase</keyword>
<dbReference type="EC" id="5.2.1.8" evidence="4"/>
<name>A0A8D5GDQ4_9PROT</name>
<gene>
    <name evidence="6" type="primary">ppiB_2</name>
    <name evidence="6" type="ORF">ZMTM_18220</name>
</gene>
<dbReference type="InterPro" id="IPR029000">
    <property type="entry name" value="Cyclophilin-like_dom_sf"/>
</dbReference>
<sequence>MSLNSIKHLLLSAVAALSLSLSISAMSAPLPVVEIKTNMGTILVELNSQRAPVTVANFLQYVKDKQYDNTIFHRVISGFMIQGGGFTKDLVEKPTRSPIKNEADNGLTNSIGAIAMARTGDPQSATAQFYINVANNVSLDYTEASDRGWGYAVFGKVVQGMDVVLKISKLPTDPSDTPLQTVVIQSITLKDTPEKK</sequence>
<evidence type="ECO:0000256" key="4">
    <source>
        <dbReference type="RuleBase" id="RU363019"/>
    </source>
</evidence>
<dbReference type="PRINTS" id="PR00153">
    <property type="entry name" value="CSAPPISMRASE"/>
</dbReference>
<dbReference type="RefSeq" id="WP_221763639.1">
    <property type="nucleotide sequence ID" value="NZ_AP024110.1"/>
</dbReference>
<feature type="signal peptide" evidence="4">
    <location>
        <begin position="1"/>
        <end position="27"/>
    </location>
</feature>
<dbReference type="SUPFAM" id="SSF50891">
    <property type="entry name" value="Cyclophilin-like"/>
    <property type="match status" value="1"/>
</dbReference>
<keyword evidence="3 4" id="KW-0413">Isomerase</keyword>
<evidence type="ECO:0000313" key="6">
    <source>
        <dbReference type="EMBL" id="BCM25563.1"/>
    </source>
</evidence>
<protein>
    <recommendedName>
        <fullName evidence="4">Peptidyl-prolyl cis-trans isomerase</fullName>
        <shortName evidence="4">PPIase</shortName>
        <ecNumber evidence="4">5.2.1.8</ecNumber>
    </recommendedName>
</protein>
<keyword evidence="4" id="KW-0732">Signal</keyword>
<evidence type="ECO:0000256" key="2">
    <source>
        <dbReference type="ARBA" id="ARBA00023110"/>
    </source>
</evidence>
<evidence type="ECO:0000313" key="7">
    <source>
        <dbReference type="Proteomes" id="UP000826722"/>
    </source>
</evidence>
<accession>A0A8D5GDQ4</accession>
<dbReference type="AlphaFoldDB" id="A0A8D5GDQ4"/>
<dbReference type="GO" id="GO:0003755">
    <property type="term" value="F:peptidyl-prolyl cis-trans isomerase activity"/>
    <property type="evidence" value="ECO:0007669"/>
    <property type="project" value="UniProtKB-UniRule"/>
</dbReference>
<dbReference type="InterPro" id="IPR020892">
    <property type="entry name" value="Cyclophilin-type_PPIase_CS"/>
</dbReference>
<dbReference type="KEGG" id="mpau:ZMTM_18220"/>
<dbReference type="GO" id="GO:0006457">
    <property type="term" value="P:protein folding"/>
    <property type="evidence" value="ECO:0007669"/>
    <property type="project" value="InterPro"/>
</dbReference>
<reference evidence="6" key="1">
    <citation type="journal article" date="2021" name="Arch. Microbiol.">
        <title>Methyloradius palustris gen. nov., sp. nov., a methanol-oxidizing bacterium isolated from snow.</title>
        <authorList>
            <person name="Miyadera T."/>
            <person name="Kojima H."/>
            <person name="Fukui M."/>
        </authorList>
    </citation>
    <scope>NUCLEOTIDE SEQUENCE</scope>
    <source>
        <strain evidence="6">Zm11</strain>
    </source>
</reference>
<dbReference type="EMBL" id="AP024110">
    <property type="protein sequence ID" value="BCM25563.1"/>
    <property type="molecule type" value="Genomic_DNA"/>
</dbReference>
<dbReference type="InterPro" id="IPR044665">
    <property type="entry name" value="E_coli_cyclophilin_A-like"/>
</dbReference>
<comment type="similarity">
    <text evidence="1 4">Belongs to the cyclophilin-type PPIase family.</text>
</comment>
<comment type="catalytic activity">
    <reaction evidence="4">
        <text>[protein]-peptidylproline (omega=180) = [protein]-peptidylproline (omega=0)</text>
        <dbReference type="Rhea" id="RHEA:16237"/>
        <dbReference type="Rhea" id="RHEA-COMP:10747"/>
        <dbReference type="Rhea" id="RHEA-COMP:10748"/>
        <dbReference type="ChEBI" id="CHEBI:83833"/>
        <dbReference type="ChEBI" id="CHEBI:83834"/>
        <dbReference type="EC" id="5.2.1.8"/>
    </reaction>
</comment>
<evidence type="ECO:0000256" key="1">
    <source>
        <dbReference type="ARBA" id="ARBA00007365"/>
    </source>
</evidence>
<dbReference type="PROSITE" id="PS50072">
    <property type="entry name" value="CSA_PPIASE_2"/>
    <property type="match status" value="1"/>
</dbReference>
<comment type="function">
    <text evidence="4">PPIases accelerate the folding of proteins. It catalyzes the cis-trans isomerization of proline imidic peptide bonds in oligopeptides.</text>
</comment>
<dbReference type="PROSITE" id="PS00170">
    <property type="entry name" value="CSA_PPIASE_1"/>
    <property type="match status" value="1"/>
</dbReference>
<dbReference type="Pfam" id="PF00160">
    <property type="entry name" value="Pro_isomerase"/>
    <property type="match status" value="1"/>
</dbReference>
<organism evidence="6 7">
    <name type="scientific">Methyloradius palustris</name>
    <dbReference type="NCBI Taxonomy" id="2778876"/>
    <lineage>
        <taxon>Bacteria</taxon>
        <taxon>Pseudomonadati</taxon>
        <taxon>Pseudomonadota</taxon>
        <taxon>Betaproteobacteria</taxon>
        <taxon>Nitrosomonadales</taxon>
        <taxon>Methylophilaceae</taxon>
        <taxon>Methyloradius</taxon>
    </lineage>
</organism>
<keyword evidence="7" id="KW-1185">Reference proteome</keyword>
<proteinExistence type="inferred from homology"/>
<dbReference type="Proteomes" id="UP000826722">
    <property type="component" value="Chromosome"/>
</dbReference>
<feature type="chain" id="PRO_5034872070" description="Peptidyl-prolyl cis-trans isomerase" evidence="4">
    <location>
        <begin position="28"/>
        <end position="196"/>
    </location>
</feature>
<dbReference type="PANTHER" id="PTHR43246">
    <property type="entry name" value="PEPTIDYL-PROLYL CIS-TRANS ISOMERASE CYP38, CHLOROPLASTIC"/>
    <property type="match status" value="1"/>
</dbReference>
<evidence type="ECO:0000256" key="3">
    <source>
        <dbReference type="ARBA" id="ARBA00023235"/>
    </source>
</evidence>
<dbReference type="Gene3D" id="2.40.100.10">
    <property type="entry name" value="Cyclophilin-like"/>
    <property type="match status" value="1"/>
</dbReference>
<feature type="domain" description="PPIase cyclophilin-type" evidence="5">
    <location>
        <begin position="29"/>
        <end position="189"/>
    </location>
</feature>
<evidence type="ECO:0000259" key="5">
    <source>
        <dbReference type="PROSITE" id="PS50072"/>
    </source>
</evidence>
<dbReference type="InterPro" id="IPR002130">
    <property type="entry name" value="Cyclophilin-type_PPIase_dom"/>
</dbReference>